<organism evidence="2 3">
    <name type="scientific">Lactococcus petauri</name>
    <dbReference type="NCBI Taxonomy" id="1940789"/>
    <lineage>
        <taxon>Bacteria</taxon>
        <taxon>Bacillati</taxon>
        <taxon>Bacillota</taxon>
        <taxon>Bacilli</taxon>
        <taxon>Lactobacillales</taxon>
        <taxon>Streptococcaceae</taxon>
        <taxon>Lactococcus</taxon>
    </lineage>
</organism>
<name>A0A252CEI9_9LACT</name>
<evidence type="ECO:0000313" key="3">
    <source>
        <dbReference type="Proteomes" id="UP000194606"/>
    </source>
</evidence>
<dbReference type="EMBL" id="MUIZ01000002">
    <property type="protein sequence ID" value="OUK04974.1"/>
    <property type="molecule type" value="Genomic_DNA"/>
</dbReference>
<dbReference type="AlphaFoldDB" id="A0A252CEI9"/>
<evidence type="ECO:0000256" key="1">
    <source>
        <dbReference type="SAM" id="MobiDB-lite"/>
    </source>
</evidence>
<protein>
    <recommendedName>
        <fullName evidence="4">Lipoprotein</fullName>
    </recommendedName>
</protein>
<sequence>MKKTILLSIALIGVFVLSGCKDVKKENTETKNVPVSSTNKSTVKTTETQSSSALESIPTSTPTSEEKETEQTSSSLFEGYSAEQIEYARVTEAIIHYYKGDYQPVSIDVTKNGQNHQIFPFEGSVVLPQETVTLSFSKDNTMAGTTIITYSSNHDGSINFYKDPNHYQDERYPKNPSWVKEESQKLLDSMQTIEIPISFDYEAAQIISKIQVK</sequence>
<dbReference type="Proteomes" id="UP000194606">
    <property type="component" value="Unassembled WGS sequence"/>
</dbReference>
<comment type="caution">
    <text evidence="2">The sequence shown here is derived from an EMBL/GenBank/DDBJ whole genome shotgun (WGS) entry which is preliminary data.</text>
</comment>
<accession>A0A252CEI9</accession>
<dbReference type="RefSeq" id="WP_165716825.1">
    <property type="nucleotide sequence ID" value="NZ_JBJFJD010000001.1"/>
</dbReference>
<proteinExistence type="predicted"/>
<dbReference type="PROSITE" id="PS51257">
    <property type="entry name" value="PROKAR_LIPOPROTEIN"/>
    <property type="match status" value="1"/>
</dbReference>
<evidence type="ECO:0008006" key="4">
    <source>
        <dbReference type="Google" id="ProtNLM"/>
    </source>
</evidence>
<reference evidence="2 3" key="1">
    <citation type="submission" date="2017-02" db="EMBL/GenBank/DDBJ databases">
        <authorList>
            <person name="Peterson S.W."/>
        </authorList>
    </citation>
    <scope>NUCLEOTIDE SEQUENCE [LARGE SCALE GENOMIC DNA]</scope>
    <source>
        <strain evidence="2">159469</strain>
    </source>
</reference>
<gene>
    <name evidence="2" type="ORF">BZZ03_04175</name>
</gene>
<feature type="region of interest" description="Disordered" evidence="1">
    <location>
        <begin position="27"/>
        <end position="76"/>
    </location>
</feature>
<feature type="compositionally biased region" description="Low complexity" evidence="1">
    <location>
        <begin position="32"/>
        <end position="48"/>
    </location>
</feature>
<evidence type="ECO:0000313" key="2">
    <source>
        <dbReference type="EMBL" id="OUK04974.1"/>
    </source>
</evidence>